<accession>A0ACC3BA95</accession>
<name>A0ACC3BA95_9EURO</name>
<keyword evidence="2" id="KW-1185">Reference proteome</keyword>
<sequence length="478" mass="51825">MPRTPQFASTPRFLLSQRGPPPSSAFSAPRPLRSEAIDEDDSPQSTPLAKRVRSRIGPATPASATRQIGTLRAARARDVIEDSDEESGLSAGEADSELEAEYEALFGESRSESRSMAKRRRVDEEGREDDDHDEECREKSIDADDYDYEQQGNENTHGIDLDIDNGNEPELEPETEHTQDNQNEDPIPYSDENIPSSPLKPPSTPYPSSHRPRFILSASSQINTPSQAHSPLCPQSSTKQHPSTNPSEMTPAAPPSTTTATATIDPSMAPPQSTRRKPTFVLPRSPSPDTAADGFPSLFSPSRTQRRRGRPRGSGQGYVPGGMAEQVRGWVLEMGVKSNYRSGHGFGDENAASGPGGLDEQKYAFFLRANEVKKSTMGSCGELVFVRGVDGRGLGGEDEDEDRDGGNGVVRNVLLMGAPRSRNSNSEVNEGGEVADLQQGDLVGVGRGLVWDVELDAMGGSTSGKREKWSVCMEWDVL</sequence>
<protein>
    <submittedName>
        <fullName evidence="1">Uncharacterized protein</fullName>
    </submittedName>
</protein>
<dbReference type="Proteomes" id="UP001177260">
    <property type="component" value="Unassembled WGS sequence"/>
</dbReference>
<evidence type="ECO:0000313" key="1">
    <source>
        <dbReference type="EMBL" id="KAK1147378.1"/>
    </source>
</evidence>
<organism evidence="1 2">
    <name type="scientific">Aspergillus melleus</name>
    <dbReference type="NCBI Taxonomy" id="138277"/>
    <lineage>
        <taxon>Eukaryota</taxon>
        <taxon>Fungi</taxon>
        <taxon>Dikarya</taxon>
        <taxon>Ascomycota</taxon>
        <taxon>Pezizomycotina</taxon>
        <taxon>Eurotiomycetes</taxon>
        <taxon>Eurotiomycetidae</taxon>
        <taxon>Eurotiales</taxon>
        <taxon>Aspergillaceae</taxon>
        <taxon>Aspergillus</taxon>
        <taxon>Aspergillus subgen. Circumdati</taxon>
    </lineage>
</organism>
<gene>
    <name evidence="1" type="ORF">N8T08_001459</name>
</gene>
<reference evidence="1 2" key="1">
    <citation type="journal article" date="2023" name="ACS Omega">
        <title>Identification of the Neoaspergillic Acid Biosynthesis Gene Cluster by Establishing an In Vitro CRISPR-Ribonucleoprotein Genetic System in Aspergillus melleus.</title>
        <authorList>
            <person name="Yuan B."/>
            <person name="Grau M.F."/>
            <person name="Murata R.M."/>
            <person name="Torok T."/>
            <person name="Venkateswaran K."/>
            <person name="Stajich J.E."/>
            <person name="Wang C.C.C."/>
        </authorList>
    </citation>
    <scope>NUCLEOTIDE SEQUENCE [LARGE SCALE GENOMIC DNA]</scope>
    <source>
        <strain evidence="1 2">IMV 1140</strain>
    </source>
</reference>
<proteinExistence type="predicted"/>
<evidence type="ECO:0000313" key="2">
    <source>
        <dbReference type="Proteomes" id="UP001177260"/>
    </source>
</evidence>
<dbReference type="EMBL" id="JAOPJF010000012">
    <property type="protein sequence ID" value="KAK1147378.1"/>
    <property type="molecule type" value="Genomic_DNA"/>
</dbReference>
<comment type="caution">
    <text evidence="1">The sequence shown here is derived from an EMBL/GenBank/DDBJ whole genome shotgun (WGS) entry which is preliminary data.</text>
</comment>